<dbReference type="InterPro" id="IPR011978">
    <property type="entry name" value="YgfB-like"/>
</dbReference>
<dbReference type="Gene3D" id="1.20.120.740">
    <property type="entry name" value="YgfB uncharacterised protein family UPF0149, PF03695"/>
    <property type="match status" value="1"/>
</dbReference>
<sequence length="209" mass="22813">MNYPDYQPSVATDPLSDDELDALDAQLAELPADGAMNLEALDGFLTGLVVGPGLGRTLKGGDWLPLVWGGDGADGLFPFESQRQRKKVVVQVLRHLRTLDVALREHPDAWQPVVSVAEDEAAEEEWVDAGDWCTGFLQAMDLNREAWAPWLDQPALSAQFVPLLLLGGEPEERPAGATQALDDLEVRDQLSRAFFDTVLVLARPEALNG</sequence>
<protein>
    <recommendedName>
        <fullName evidence="3">YecA family protein</fullName>
    </recommendedName>
</protein>
<dbReference type="EMBL" id="CP022423">
    <property type="protein sequence ID" value="ASM76209.1"/>
    <property type="molecule type" value="Genomic_DNA"/>
</dbReference>
<dbReference type="Proteomes" id="UP000199729">
    <property type="component" value="Chromosome"/>
</dbReference>
<dbReference type="OrthoDB" id="570299at2"/>
<accession>A0A221KB52</accession>
<dbReference type="AlphaFoldDB" id="A0A221KB52"/>
<evidence type="ECO:0000313" key="1">
    <source>
        <dbReference type="EMBL" id="ASM76209.1"/>
    </source>
</evidence>
<dbReference type="InterPro" id="IPR036255">
    <property type="entry name" value="YgfB-like_sf"/>
</dbReference>
<dbReference type="Pfam" id="PF03695">
    <property type="entry name" value="UPF0149"/>
    <property type="match status" value="1"/>
</dbReference>
<evidence type="ECO:0000313" key="2">
    <source>
        <dbReference type="Proteomes" id="UP000199729"/>
    </source>
</evidence>
<keyword evidence="2" id="KW-1185">Reference proteome</keyword>
<name>A0A221KB52_VITFI</name>
<evidence type="ECO:0008006" key="3">
    <source>
        <dbReference type="Google" id="ProtNLM"/>
    </source>
</evidence>
<dbReference type="NCBIfam" id="TIGR02292">
    <property type="entry name" value="ygfB_yecA"/>
    <property type="match status" value="1"/>
</dbReference>
<organism evidence="1 2">
    <name type="scientific">Vitreoscilla filiformis</name>
    <dbReference type="NCBI Taxonomy" id="63"/>
    <lineage>
        <taxon>Bacteria</taxon>
        <taxon>Pseudomonadati</taxon>
        <taxon>Pseudomonadota</taxon>
        <taxon>Betaproteobacteria</taxon>
        <taxon>Neisseriales</taxon>
        <taxon>Neisseriaceae</taxon>
        <taxon>Vitreoscilla</taxon>
    </lineage>
</organism>
<dbReference type="RefSeq" id="WP_089415610.1">
    <property type="nucleotide sequence ID" value="NZ_CP022423.1"/>
</dbReference>
<gene>
    <name evidence="1" type="ORF">VITFI_CDS0430</name>
</gene>
<dbReference type="KEGG" id="vff:VITFI_CDS0430"/>
<proteinExistence type="predicted"/>
<reference evidence="1 2" key="1">
    <citation type="submission" date="2017-07" db="EMBL/GenBank/DDBJ databases">
        <title>Complete Genome Sequence of the cosmetic ferment Vitreoscilla filiformis (ATCC15551).</title>
        <authorList>
            <person name="Contreras S."/>
            <person name="Sagory-Zalkind P."/>
            <person name="Blanquart H."/>
            <person name="Iltis A."/>
            <person name="Morand S.C."/>
        </authorList>
    </citation>
    <scope>NUCLEOTIDE SEQUENCE [LARGE SCALE GENOMIC DNA]</scope>
    <source>
        <strain evidence="1 2">ATCC 15551</strain>
    </source>
</reference>
<dbReference type="SUPFAM" id="SSF101327">
    <property type="entry name" value="YgfB-like"/>
    <property type="match status" value="1"/>
</dbReference>